<accession>A0A3L6ZXC8</accession>
<gene>
    <name evidence="3" type="ORF">D9V29_06975</name>
</gene>
<evidence type="ECO:0000256" key="1">
    <source>
        <dbReference type="ARBA" id="ARBA00022723"/>
    </source>
</evidence>
<evidence type="ECO:0000313" key="4">
    <source>
        <dbReference type="Proteomes" id="UP000270299"/>
    </source>
</evidence>
<protein>
    <submittedName>
        <fullName evidence="3">Cobalamin biosynthesis protein CbiX</fullName>
    </submittedName>
</protein>
<dbReference type="CDD" id="cd03416">
    <property type="entry name" value="CbiX_SirB_N"/>
    <property type="match status" value="1"/>
</dbReference>
<dbReference type="OrthoDB" id="7345302at2"/>
<proteinExistence type="predicted"/>
<dbReference type="PANTHER" id="PTHR33542">
    <property type="entry name" value="SIROHYDROCHLORIN FERROCHELATASE, CHLOROPLASTIC"/>
    <property type="match status" value="1"/>
</dbReference>
<dbReference type="Proteomes" id="UP000270299">
    <property type="component" value="Unassembled WGS sequence"/>
</dbReference>
<dbReference type="InterPro" id="IPR002762">
    <property type="entry name" value="CbiX-like"/>
</dbReference>
<dbReference type="GO" id="GO:0046872">
    <property type="term" value="F:metal ion binding"/>
    <property type="evidence" value="ECO:0007669"/>
    <property type="project" value="UniProtKB-KW"/>
</dbReference>
<dbReference type="SUPFAM" id="SSF53800">
    <property type="entry name" value="Chelatase"/>
    <property type="match status" value="1"/>
</dbReference>
<dbReference type="Pfam" id="PF01903">
    <property type="entry name" value="CbiX"/>
    <property type="match status" value="2"/>
</dbReference>
<reference evidence="3 4" key="1">
    <citation type="submission" date="2018-10" db="EMBL/GenBank/DDBJ databases">
        <authorList>
            <person name="Li J."/>
        </authorList>
    </citation>
    <scope>NUCLEOTIDE SEQUENCE [LARGE SCALE GENOMIC DNA]</scope>
    <source>
        <strain evidence="3 4">CCTCC AB209002</strain>
    </source>
</reference>
<dbReference type="InterPro" id="IPR050963">
    <property type="entry name" value="Sirohydro_Cobaltochel/CbiX"/>
</dbReference>
<evidence type="ECO:0000313" key="3">
    <source>
        <dbReference type="EMBL" id="RLP71792.1"/>
    </source>
</evidence>
<dbReference type="PANTHER" id="PTHR33542:SF5">
    <property type="entry name" value="FERROCHELATASE CHE1"/>
    <property type="match status" value="1"/>
</dbReference>
<comment type="caution">
    <text evidence="3">The sequence shown here is derived from an EMBL/GenBank/DDBJ whole genome shotgun (WGS) entry which is preliminary data.</text>
</comment>
<keyword evidence="1" id="KW-0479">Metal-binding</keyword>
<name>A0A3L6ZXC8_9MICO</name>
<dbReference type="GO" id="GO:0016829">
    <property type="term" value="F:lyase activity"/>
    <property type="evidence" value="ECO:0007669"/>
    <property type="project" value="UniProtKB-KW"/>
</dbReference>
<keyword evidence="4" id="KW-1185">Reference proteome</keyword>
<sequence>MAPPRTATRAALVAISHGTSSPAGQSAVARLVAATAESLGSTTVEGGFVDVQQPDVPATLGRLPPEQPAVVVPLLLSAGFHVHVDLVDAAAESECVAVIAPALGPDDRLVTLLARRLYDAGLRETDAVVLCAAGSTDARAVADCRETAGRLSTVLNREVTVGFISAASPPIETAVSSAKAANPAGRVVVSTYLLAPGYFADLAHQTSADLATAPLLTEFGEVPDELVSIVRDRYLDILAGPDSVPAGGEHRIGRR</sequence>
<evidence type="ECO:0000256" key="2">
    <source>
        <dbReference type="ARBA" id="ARBA00023239"/>
    </source>
</evidence>
<dbReference type="Gene3D" id="3.40.50.1400">
    <property type="match status" value="2"/>
</dbReference>
<keyword evidence="2" id="KW-0456">Lyase</keyword>
<organism evidence="3 4">
    <name type="scientific">Mycetocola manganoxydans</name>
    <dbReference type="NCBI Taxonomy" id="699879"/>
    <lineage>
        <taxon>Bacteria</taxon>
        <taxon>Bacillati</taxon>
        <taxon>Actinomycetota</taxon>
        <taxon>Actinomycetes</taxon>
        <taxon>Micrococcales</taxon>
        <taxon>Microbacteriaceae</taxon>
        <taxon>Mycetocola</taxon>
    </lineage>
</organism>
<dbReference type="AlphaFoldDB" id="A0A3L6ZXC8"/>
<dbReference type="EMBL" id="RCUV01000007">
    <property type="protein sequence ID" value="RLP71792.1"/>
    <property type="molecule type" value="Genomic_DNA"/>
</dbReference>